<feature type="compositionally biased region" description="Basic and acidic residues" evidence="1">
    <location>
        <begin position="213"/>
        <end position="229"/>
    </location>
</feature>
<evidence type="ECO:0000313" key="2">
    <source>
        <dbReference type="EMBL" id="KAF5666198.1"/>
    </source>
</evidence>
<feature type="region of interest" description="Disordered" evidence="1">
    <location>
        <begin position="186"/>
        <end position="276"/>
    </location>
</feature>
<reference evidence="2 3" key="1">
    <citation type="submission" date="2020-05" db="EMBL/GenBank/DDBJ databases">
        <title>Identification and distribution of gene clusters putatively required for synthesis of sphingolipid metabolism inhibitors in phylogenetically diverse species of the filamentous fungus Fusarium.</title>
        <authorList>
            <person name="Kim H.-S."/>
            <person name="Busman M."/>
            <person name="Brown D.W."/>
            <person name="Divon H."/>
            <person name="Uhlig S."/>
            <person name="Proctor R.H."/>
        </authorList>
    </citation>
    <scope>NUCLEOTIDE SEQUENCE [LARGE SCALE GENOMIC DNA]</scope>
    <source>
        <strain evidence="2 3">NRRL 20693</strain>
    </source>
</reference>
<feature type="compositionally biased region" description="Basic and acidic residues" evidence="1">
    <location>
        <begin position="262"/>
        <end position="276"/>
    </location>
</feature>
<comment type="caution">
    <text evidence="2">The sequence shown here is derived from an EMBL/GenBank/DDBJ whole genome shotgun (WGS) entry which is preliminary data.</text>
</comment>
<proteinExistence type="predicted"/>
<feature type="compositionally biased region" description="Polar residues" evidence="1">
    <location>
        <begin position="247"/>
        <end position="261"/>
    </location>
</feature>
<keyword evidence="3" id="KW-1185">Reference proteome</keyword>
<accession>A0A8H5WQ38</accession>
<evidence type="ECO:0000256" key="1">
    <source>
        <dbReference type="SAM" id="MobiDB-lite"/>
    </source>
</evidence>
<sequence>MDLDSIIIENIRGIVGLNIMLNFAGLGRVRQNRLEQMLDAVAWNLSIKNMGSIYMKSLFQQDFDVTDSYRSQVIERWVSFVNDRGLGVDEAIAMWAHAAKESSMATHESEQINHNDLRKEIEAKFHKLRSQWPSCRHKSDMKMSTEYNSYVHVYSRNFDISRKRSRYLRDEEESLESDWTLKHWPTKDIPFPSTESPVDTEQEELEDNFSINEEEKQTGESIAERRRPIPEGIYGAAAESLIIPQQIPGSSQDMSTPSSNAERTRDKRDLRTMLNY</sequence>
<dbReference type="AlphaFoldDB" id="A0A8H5WQ38"/>
<protein>
    <submittedName>
        <fullName evidence="2">Uncharacterized protein</fullName>
    </submittedName>
</protein>
<gene>
    <name evidence="2" type="ORF">FHETE_6320</name>
</gene>
<organism evidence="2 3">
    <name type="scientific">Fusarium heterosporum</name>
    <dbReference type="NCBI Taxonomy" id="42747"/>
    <lineage>
        <taxon>Eukaryota</taxon>
        <taxon>Fungi</taxon>
        <taxon>Dikarya</taxon>
        <taxon>Ascomycota</taxon>
        <taxon>Pezizomycotina</taxon>
        <taxon>Sordariomycetes</taxon>
        <taxon>Hypocreomycetidae</taxon>
        <taxon>Hypocreales</taxon>
        <taxon>Nectriaceae</taxon>
        <taxon>Fusarium</taxon>
        <taxon>Fusarium heterosporum species complex</taxon>
    </lineage>
</organism>
<dbReference type="OrthoDB" id="5151375at2759"/>
<dbReference type="EMBL" id="JAAGWQ010000111">
    <property type="protein sequence ID" value="KAF5666198.1"/>
    <property type="molecule type" value="Genomic_DNA"/>
</dbReference>
<feature type="compositionally biased region" description="Acidic residues" evidence="1">
    <location>
        <begin position="198"/>
        <end position="207"/>
    </location>
</feature>
<evidence type="ECO:0000313" key="3">
    <source>
        <dbReference type="Proteomes" id="UP000567885"/>
    </source>
</evidence>
<name>A0A8H5WQ38_FUSHE</name>
<dbReference type="Proteomes" id="UP000567885">
    <property type="component" value="Unassembled WGS sequence"/>
</dbReference>